<dbReference type="Proteomes" id="UP000825935">
    <property type="component" value="Chromosome 2"/>
</dbReference>
<dbReference type="OrthoDB" id="5599468at2759"/>
<evidence type="ECO:0000313" key="5">
    <source>
        <dbReference type="Proteomes" id="UP000825935"/>
    </source>
</evidence>
<dbReference type="PANTHER" id="PTHR47383:SF8">
    <property type="entry name" value="OS01G0768300 PROTEIN"/>
    <property type="match status" value="1"/>
</dbReference>
<accession>A0A8T2VI25</accession>
<evidence type="ECO:0000259" key="3">
    <source>
        <dbReference type="Pfam" id="PF25972"/>
    </source>
</evidence>
<dbReference type="InterPro" id="IPR058936">
    <property type="entry name" value="At4g15545-like"/>
</dbReference>
<organism evidence="4 5">
    <name type="scientific">Ceratopteris richardii</name>
    <name type="common">Triangle waterfern</name>
    <dbReference type="NCBI Taxonomy" id="49495"/>
    <lineage>
        <taxon>Eukaryota</taxon>
        <taxon>Viridiplantae</taxon>
        <taxon>Streptophyta</taxon>
        <taxon>Embryophyta</taxon>
        <taxon>Tracheophyta</taxon>
        <taxon>Polypodiopsida</taxon>
        <taxon>Polypodiidae</taxon>
        <taxon>Polypodiales</taxon>
        <taxon>Pteridineae</taxon>
        <taxon>Pteridaceae</taxon>
        <taxon>Parkerioideae</taxon>
        <taxon>Ceratopteris</taxon>
    </lineage>
</organism>
<name>A0A8T2VI25_CERRI</name>
<dbReference type="PANTHER" id="PTHR47383">
    <property type="entry name" value="OS03G0659800 PROTEIN"/>
    <property type="match status" value="1"/>
</dbReference>
<feature type="compositionally biased region" description="Polar residues" evidence="2">
    <location>
        <begin position="186"/>
        <end position="208"/>
    </location>
</feature>
<dbReference type="EMBL" id="CM035407">
    <property type="protein sequence ID" value="KAH7445254.1"/>
    <property type="molecule type" value="Genomic_DNA"/>
</dbReference>
<dbReference type="Pfam" id="PF25972">
    <property type="entry name" value="At4g15545_C"/>
    <property type="match status" value="1"/>
</dbReference>
<gene>
    <name evidence="4" type="ORF">KP509_02G115300</name>
</gene>
<reference evidence="4" key="1">
    <citation type="submission" date="2021-08" db="EMBL/GenBank/DDBJ databases">
        <title>WGS assembly of Ceratopteris richardii.</title>
        <authorList>
            <person name="Marchant D.B."/>
            <person name="Chen G."/>
            <person name="Jenkins J."/>
            <person name="Shu S."/>
            <person name="Leebens-Mack J."/>
            <person name="Grimwood J."/>
            <person name="Schmutz J."/>
            <person name="Soltis P."/>
            <person name="Soltis D."/>
            <person name="Chen Z.-H."/>
        </authorList>
    </citation>
    <scope>NUCLEOTIDE SEQUENCE</scope>
    <source>
        <strain evidence="4">Whitten #5841</strain>
        <tissue evidence="4">Leaf</tissue>
    </source>
</reference>
<sequence>MRDAELPQDILSLLPTDPYEQLDIARKITSMAISVRLSKLEIENDKMQQKLVEKESTIYELQQLVSGLETSLQERTEELSRAMEQQEKLMNERDTLSASVKKLNRDVAKLETFKKTLLQSLQDDDEKDDNDTAKLSSSTSPADSLNIKRTDMHSSSRASSLQSTADLATMPSSLPEDEVPYESEAKSVNQRAFSTTPSRLTPHLTPTGSPRRGSAAESPLQQSASESPRWQSTSEVRSSLSSSQSTSQHTTAPNSPPQPGTFPARTPRVDGKEFFRQARNRLSYEQFSCFLGIIKELNAHRQTKEETLRKAEEIFGSENKDLYAAFDGLLNRHLPA</sequence>
<comment type="caution">
    <text evidence="4">The sequence shown here is derived from an EMBL/GenBank/DDBJ whole genome shotgun (WGS) entry which is preliminary data.</text>
</comment>
<dbReference type="EMBL" id="CM035407">
    <property type="protein sequence ID" value="KAH7445255.1"/>
    <property type="molecule type" value="Genomic_DNA"/>
</dbReference>
<dbReference type="OMA" id="TRHQFEG"/>
<feature type="region of interest" description="Disordered" evidence="2">
    <location>
        <begin position="123"/>
        <end position="268"/>
    </location>
</feature>
<keyword evidence="5" id="KW-1185">Reference proteome</keyword>
<dbReference type="InterPro" id="IPR058935">
    <property type="entry name" value="At4g15545-like_C"/>
</dbReference>
<evidence type="ECO:0000256" key="1">
    <source>
        <dbReference type="SAM" id="Coils"/>
    </source>
</evidence>
<feature type="compositionally biased region" description="Low complexity" evidence="2">
    <location>
        <begin position="231"/>
        <end position="251"/>
    </location>
</feature>
<dbReference type="AlphaFoldDB" id="A0A8T2VI25"/>
<protein>
    <recommendedName>
        <fullName evidence="3">At4g15545-like C-terminal domain-containing protein</fullName>
    </recommendedName>
</protein>
<evidence type="ECO:0000256" key="2">
    <source>
        <dbReference type="SAM" id="MobiDB-lite"/>
    </source>
</evidence>
<feature type="coiled-coil region" evidence="1">
    <location>
        <begin position="37"/>
        <end position="106"/>
    </location>
</feature>
<feature type="domain" description="At4g15545-like C-terminal" evidence="3">
    <location>
        <begin position="267"/>
        <end position="333"/>
    </location>
</feature>
<feature type="compositionally biased region" description="Polar residues" evidence="2">
    <location>
        <begin position="219"/>
        <end position="230"/>
    </location>
</feature>
<feature type="compositionally biased region" description="Polar residues" evidence="2">
    <location>
        <begin position="133"/>
        <end position="143"/>
    </location>
</feature>
<evidence type="ECO:0000313" key="4">
    <source>
        <dbReference type="EMBL" id="KAH7445255.1"/>
    </source>
</evidence>
<proteinExistence type="predicted"/>
<keyword evidence="1" id="KW-0175">Coiled coil</keyword>